<feature type="compositionally biased region" description="Low complexity" evidence="1">
    <location>
        <begin position="6"/>
        <end position="26"/>
    </location>
</feature>
<accession>A0A8J2VQZ5</accession>
<name>A0A8J2VQZ5_9NEOP</name>
<feature type="region of interest" description="Disordered" evidence="1">
    <location>
        <begin position="1"/>
        <end position="30"/>
    </location>
</feature>
<keyword evidence="3" id="KW-1185">Reference proteome</keyword>
<evidence type="ECO:0000256" key="1">
    <source>
        <dbReference type="SAM" id="MobiDB-lite"/>
    </source>
</evidence>
<comment type="caution">
    <text evidence="2">The sequence shown here is derived from an EMBL/GenBank/DDBJ whole genome shotgun (WGS) entry which is preliminary data.</text>
</comment>
<sequence>MKAARSRAASSHWDAAAAPADRTTPPGRRSSYHTLDSVQMYFGSETWEPPVETRRHRVGLLVTINYNNYYRSKLFQNERTRNSGCALALSLPRKQIYNYNSAKEDEVLSLCIDTLMLLFDLESSLQRGKRSNNRTERSGLNAGQSLATRDNGPVGHYGPLTLQEALRCPVTKRQCNLSVFASSDMPRGEMI</sequence>
<proteinExistence type="predicted"/>
<feature type="region of interest" description="Disordered" evidence="1">
    <location>
        <begin position="128"/>
        <end position="154"/>
    </location>
</feature>
<dbReference type="EMBL" id="CAKASE010000046">
    <property type="protein sequence ID" value="CAG9561066.1"/>
    <property type="molecule type" value="Genomic_DNA"/>
</dbReference>
<protein>
    <submittedName>
        <fullName evidence="2">(African queen) hypothetical protein</fullName>
    </submittedName>
</protein>
<gene>
    <name evidence="2" type="ORF">DCHRY22_LOCUS2639</name>
</gene>
<reference evidence="2" key="1">
    <citation type="submission" date="2021-09" db="EMBL/GenBank/DDBJ databases">
        <authorList>
            <person name="Martin H S."/>
        </authorList>
    </citation>
    <scope>NUCLEOTIDE SEQUENCE</scope>
</reference>
<organism evidence="2 3">
    <name type="scientific">Danaus chrysippus</name>
    <name type="common">African queen</name>
    <dbReference type="NCBI Taxonomy" id="151541"/>
    <lineage>
        <taxon>Eukaryota</taxon>
        <taxon>Metazoa</taxon>
        <taxon>Ecdysozoa</taxon>
        <taxon>Arthropoda</taxon>
        <taxon>Hexapoda</taxon>
        <taxon>Insecta</taxon>
        <taxon>Pterygota</taxon>
        <taxon>Neoptera</taxon>
        <taxon>Endopterygota</taxon>
        <taxon>Lepidoptera</taxon>
        <taxon>Glossata</taxon>
        <taxon>Ditrysia</taxon>
        <taxon>Papilionoidea</taxon>
        <taxon>Nymphalidae</taxon>
        <taxon>Danainae</taxon>
        <taxon>Danaini</taxon>
        <taxon>Danaina</taxon>
        <taxon>Danaus</taxon>
        <taxon>Anosia</taxon>
    </lineage>
</organism>
<dbReference type="Proteomes" id="UP000789524">
    <property type="component" value="Unassembled WGS sequence"/>
</dbReference>
<evidence type="ECO:0000313" key="2">
    <source>
        <dbReference type="EMBL" id="CAG9561066.1"/>
    </source>
</evidence>
<dbReference type="OrthoDB" id="7292855at2759"/>
<evidence type="ECO:0000313" key="3">
    <source>
        <dbReference type="Proteomes" id="UP000789524"/>
    </source>
</evidence>
<dbReference type="AlphaFoldDB" id="A0A8J2VQZ5"/>